<dbReference type="InterPro" id="IPR050659">
    <property type="entry name" value="Peptidase_M24B"/>
</dbReference>
<protein>
    <recommendedName>
        <fullName evidence="1">Creatinase N-terminal domain-containing protein</fullName>
    </recommendedName>
</protein>
<evidence type="ECO:0000313" key="2">
    <source>
        <dbReference type="EMBL" id="SVC81758.1"/>
    </source>
</evidence>
<dbReference type="InterPro" id="IPR036005">
    <property type="entry name" value="Creatinase/aminopeptidase-like"/>
</dbReference>
<gene>
    <name evidence="2" type="ORF">METZ01_LOCUS334612</name>
</gene>
<dbReference type="SUPFAM" id="SSF53092">
    <property type="entry name" value="Creatinase/prolidase N-terminal domain"/>
    <property type="match status" value="1"/>
</dbReference>
<dbReference type="AlphaFoldDB" id="A0A382Q9Y8"/>
<reference evidence="2" key="1">
    <citation type="submission" date="2018-05" db="EMBL/GenBank/DDBJ databases">
        <authorList>
            <person name="Lanie J.A."/>
            <person name="Ng W.-L."/>
            <person name="Kazmierczak K.M."/>
            <person name="Andrzejewski T.M."/>
            <person name="Davidsen T.M."/>
            <person name="Wayne K.J."/>
            <person name="Tettelin H."/>
            <person name="Glass J.I."/>
            <person name="Rusch D."/>
            <person name="Podicherti R."/>
            <person name="Tsui H.-C.T."/>
            <person name="Winkler M.E."/>
        </authorList>
    </citation>
    <scope>NUCLEOTIDE SEQUENCE</scope>
</reference>
<dbReference type="Gene3D" id="3.90.230.10">
    <property type="entry name" value="Creatinase/methionine aminopeptidase superfamily"/>
    <property type="match status" value="1"/>
</dbReference>
<dbReference type="Pfam" id="PF01321">
    <property type="entry name" value="Creatinase_N"/>
    <property type="match status" value="1"/>
</dbReference>
<dbReference type="PANTHER" id="PTHR46112">
    <property type="entry name" value="AMINOPEPTIDASE"/>
    <property type="match status" value="1"/>
</dbReference>
<dbReference type="PANTHER" id="PTHR46112:SF2">
    <property type="entry name" value="XAA-PRO AMINOPEPTIDASE P-RELATED"/>
    <property type="match status" value="1"/>
</dbReference>
<dbReference type="InterPro" id="IPR000587">
    <property type="entry name" value="Creatinase_N"/>
</dbReference>
<name>A0A382Q9Y8_9ZZZZ</name>
<feature type="non-terminal residue" evidence="2">
    <location>
        <position position="218"/>
    </location>
</feature>
<proteinExistence type="predicted"/>
<sequence>MSADDHLTYDVGRMRRERLARLRHHMAAQDVVATVLLHEPHVAYASGHVGPAVDSTHAVYQRPVAIIGQEGPVHLFADHPSSDLAAEIHPSVFPELDESIAGLVEAIGAATGTSSVGRLAIDEVTGAMLRSGLLDGFDLVDAGRVLGPARLVKTEDELACIDRAQRINEVVMDEVRTACLPGVRRSELAGLFISRVRQLGVDNVLIDPIFQPMPRNLS</sequence>
<dbReference type="Gene3D" id="3.40.350.10">
    <property type="entry name" value="Creatinase/prolidase N-terminal domain"/>
    <property type="match status" value="1"/>
</dbReference>
<evidence type="ECO:0000259" key="1">
    <source>
        <dbReference type="Pfam" id="PF01321"/>
    </source>
</evidence>
<accession>A0A382Q9Y8</accession>
<feature type="domain" description="Creatinase N-terminal" evidence="1">
    <location>
        <begin position="18"/>
        <end position="150"/>
    </location>
</feature>
<dbReference type="EMBL" id="UINC01112657">
    <property type="protein sequence ID" value="SVC81758.1"/>
    <property type="molecule type" value="Genomic_DNA"/>
</dbReference>
<dbReference type="InterPro" id="IPR029149">
    <property type="entry name" value="Creatin/AminoP/Spt16_N"/>
</dbReference>
<organism evidence="2">
    <name type="scientific">marine metagenome</name>
    <dbReference type="NCBI Taxonomy" id="408172"/>
    <lineage>
        <taxon>unclassified sequences</taxon>
        <taxon>metagenomes</taxon>
        <taxon>ecological metagenomes</taxon>
    </lineage>
</organism>
<dbReference type="SUPFAM" id="SSF55920">
    <property type="entry name" value="Creatinase/aminopeptidase"/>
    <property type="match status" value="1"/>
</dbReference>